<keyword evidence="3" id="KW-1185">Reference proteome</keyword>
<dbReference type="Pfam" id="PF01636">
    <property type="entry name" value="APH"/>
    <property type="match status" value="1"/>
</dbReference>
<dbReference type="Gene3D" id="3.90.1200.10">
    <property type="match status" value="1"/>
</dbReference>
<proteinExistence type="predicted"/>
<protein>
    <recommendedName>
        <fullName evidence="1">Aminoglycoside phosphotransferase domain-containing protein</fullName>
    </recommendedName>
</protein>
<dbReference type="InterPro" id="IPR002575">
    <property type="entry name" value="Aminoglycoside_PTrfase"/>
</dbReference>
<name>A0AAD4HTP7_9PEZI</name>
<organism evidence="2 3">
    <name type="scientific">Staphylotrichum longicolle</name>
    <dbReference type="NCBI Taxonomy" id="669026"/>
    <lineage>
        <taxon>Eukaryota</taxon>
        <taxon>Fungi</taxon>
        <taxon>Dikarya</taxon>
        <taxon>Ascomycota</taxon>
        <taxon>Pezizomycotina</taxon>
        <taxon>Sordariomycetes</taxon>
        <taxon>Sordariomycetidae</taxon>
        <taxon>Sordariales</taxon>
        <taxon>Chaetomiaceae</taxon>
        <taxon>Staphylotrichum</taxon>
    </lineage>
</organism>
<dbReference type="PANTHER" id="PTHR21310:SF48">
    <property type="entry name" value="AMINOGLYCOSIDE PHOSPHOTRANSFERASE DOMAIN-CONTAINING PROTEIN"/>
    <property type="match status" value="1"/>
</dbReference>
<accession>A0AAD4HTP7</accession>
<evidence type="ECO:0000313" key="3">
    <source>
        <dbReference type="Proteomes" id="UP001197093"/>
    </source>
</evidence>
<evidence type="ECO:0000313" key="2">
    <source>
        <dbReference type="EMBL" id="KAG7285364.1"/>
    </source>
</evidence>
<sequence>MATRPTLPYFAPAELLPGPLPTVAEILASKQRLSHDALNRVYLVGDHYAVKYGGRTSVQEGENMIFVQQSTSIPVPKVYAIFQDEVRGYKVTFIVMEYIPGVLLNRAWNGLGASEKQHLVAQLRRYMDELRSIPSPGYYGGLWRQQIRDRTFESLADGLPFPEPEITGPHETEEQFVEAMCHCLDRAVTSYENGPARRERHLAYLRRHYHAVFKGHPSVFTHADFFRGNIMVRPDGSVVVIDWERAGWYPSFWEYCGSILQLEHRDDWNEVVYQILDEYPAELGWFQYHRAVIRDEI</sequence>
<dbReference type="PANTHER" id="PTHR21310">
    <property type="entry name" value="AMINOGLYCOSIDE PHOSPHOTRANSFERASE-RELATED-RELATED"/>
    <property type="match status" value="1"/>
</dbReference>
<gene>
    <name evidence="2" type="ORF">NEMBOFW57_009990</name>
</gene>
<dbReference type="SUPFAM" id="SSF56112">
    <property type="entry name" value="Protein kinase-like (PK-like)"/>
    <property type="match status" value="1"/>
</dbReference>
<dbReference type="Proteomes" id="UP001197093">
    <property type="component" value="Unassembled WGS sequence"/>
</dbReference>
<evidence type="ECO:0000259" key="1">
    <source>
        <dbReference type="Pfam" id="PF01636"/>
    </source>
</evidence>
<dbReference type="EMBL" id="JAHCVI010000005">
    <property type="protein sequence ID" value="KAG7285364.1"/>
    <property type="molecule type" value="Genomic_DNA"/>
</dbReference>
<comment type="caution">
    <text evidence="2">The sequence shown here is derived from an EMBL/GenBank/DDBJ whole genome shotgun (WGS) entry which is preliminary data.</text>
</comment>
<feature type="domain" description="Aminoglycoside phosphotransferase" evidence="1">
    <location>
        <begin position="32"/>
        <end position="254"/>
    </location>
</feature>
<reference evidence="2" key="1">
    <citation type="submission" date="2023-02" db="EMBL/GenBank/DDBJ databases">
        <authorList>
            <person name="Palmer J.M."/>
        </authorList>
    </citation>
    <scope>NUCLEOTIDE SEQUENCE</scope>
    <source>
        <strain evidence="2">FW57</strain>
    </source>
</reference>
<dbReference type="InterPro" id="IPR051678">
    <property type="entry name" value="AGP_Transferase"/>
</dbReference>
<dbReference type="CDD" id="cd05120">
    <property type="entry name" value="APH_ChoK_like"/>
    <property type="match status" value="1"/>
</dbReference>
<dbReference type="InterPro" id="IPR011009">
    <property type="entry name" value="Kinase-like_dom_sf"/>
</dbReference>
<dbReference type="AlphaFoldDB" id="A0AAD4HTP7"/>